<evidence type="ECO:0000259" key="1">
    <source>
        <dbReference type="Pfam" id="PF13456"/>
    </source>
</evidence>
<protein>
    <recommendedName>
        <fullName evidence="1">RNase H type-1 domain-containing protein</fullName>
    </recommendedName>
</protein>
<reference evidence="2" key="3">
    <citation type="submission" date="2022-06" db="UniProtKB">
        <authorList>
            <consortium name="EnsemblPlants"/>
        </authorList>
    </citation>
    <scope>IDENTIFICATION</scope>
</reference>
<dbReference type="SUPFAM" id="SSF53098">
    <property type="entry name" value="Ribonuclease H-like"/>
    <property type="match status" value="1"/>
</dbReference>
<dbReference type="Gene3D" id="3.30.420.10">
    <property type="entry name" value="Ribonuclease H-like superfamily/Ribonuclease H"/>
    <property type="match status" value="1"/>
</dbReference>
<dbReference type="AlphaFoldDB" id="A0A8R7R3R7"/>
<dbReference type="GO" id="GO:0003676">
    <property type="term" value="F:nucleic acid binding"/>
    <property type="evidence" value="ECO:0007669"/>
    <property type="project" value="InterPro"/>
</dbReference>
<dbReference type="InterPro" id="IPR012337">
    <property type="entry name" value="RNaseH-like_sf"/>
</dbReference>
<proteinExistence type="predicted"/>
<dbReference type="PANTHER" id="PTHR47723:SF24">
    <property type="entry name" value="RNASE H TYPE-1 DOMAIN-CONTAINING PROTEIN"/>
    <property type="match status" value="1"/>
</dbReference>
<feature type="domain" description="RNase H type-1" evidence="1">
    <location>
        <begin position="4"/>
        <end position="68"/>
    </location>
</feature>
<dbReference type="InterPro" id="IPR053151">
    <property type="entry name" value="RNase_H-like"/>
</dbReference>
<dbReference type="InterPro" id="IPR036397">
    <property type="entry name" value="RNaseH_sf"/>
</dbReference>
<organism evidence="2 3">
    <name type="scientific">Triticum urartu</name>
    <name type="common">Red wild einkorn</name>
    <name type="synonym">Crithodium urartu</name>
    <dbReference type="NCBI Taxonomy" id="4572"/>
    <lineage>
        <taxon>Eukaryota</taxon>
        <taxon>Viridiplantae</taxon>
        <taxon>Streptophyta</taxon>
        <taxon>Embryophyta</taxon>
        <taxon>Tracheophyta</taxon>
        <taxon>Spermatophyta</taxon>
        <taxon>Magnoliopsida</taxon>
        <taxon>Liliopsida</taxon>
        <taxon>Poales</taxon>
        <taxon>Poaceae</taxon>
        <taxon>BOP clade</taxon>
        <taxon>Pooideae</taxon>
        <taxon>Triticodae</taxon>
        <taxon>Triticeae</taxon>
        <taxon>Triticinae</taxon>
        <taxon>Triticum</taxon>
    </lineage>
</organism>
<dbReference type="InterPro" id="IPR002156">
    <property type="entry name" value="RNaseH_domain"/>
</dbReference>
<dbReference type="GO" id="GO:0004523">
    <property type="term" value="F:RNA-DNA hybrid ribonuclease activity"/>
    <property type="evidence" value="ECO:0007669"/>
    <property type="project" value="InterPro"/>
</dbReference>
<dbReference type="Gramene" id="TuG1812G0700004810.01.T01">
    <property type="protein sequence ID" value="TuG1812G0700004810.01.T01.cds356431"/>
    <property type="gene ID" value="TuG1812G0700004810.01"/>
</dbReference>
<dbReference type="Pfam" id="PF13456">
    <property type="entry name" value="RVT_3"/>
    <property type="match status" value="1"/>
</dbReference>
<dbReference type="EnsemblPlants" id="TuG1812G0700004810.01.T01">
    <property type="protein sequence ID" value="TuG1812G0700004810.01.T01.cds356431"/>
    <property type="gene ID" value="TuG1812G0700004810.01"/>
</dbReference>
<sequence>MKTWGIKQAILETDSMEFTSLWRMKHQRSKILAIIKQIQELTESCNYFDVRHVKREANETAHKLAKLASCNNPECA</sequence>
<reference evidence="3" key="1">
    <citation type="journal article" date="2013" name="Nature">
        <title>Draft genome of the wheat A-genome progenitor Triticum urartu.</title>
        <authorList>
            <person name="Ling H.Q."/>
            <person name="Zhao S."/>
            <person name="Liu D."/>
            <person name="Wang J."/>
            <person name="Sun H."/>
            <person name="Zhang C."/>
            <person name="Fan H."/>
            <person name="Li D."/>
            <person name="Dong L."/>
            <person name="Tao Y."/>
            <person name="Gao C."/>
            <person name="Wu H."/>
            <person name="Li Y."/>
            <person name="Cui Y."/>
            <person name="Guo X."/>
            <person name="Zheng S."/>
            <person name="Wang B."/>
            <person name="Yu K."/>
            <person name="Liang Q."/>
            <person name="Yang W."/>
            <person name="Lou X."/>
            <person name="Chen J."/>
            <person name="Feng M."/>
            <person name="Jian J."/>
            <person name="Zhang X."/>
            <person name="Luo G."/>
            <person name="Jiang Y."/>
            <person name="Liu J."/>
            <person name="Wang Z."/>
            <person name="Sha Y."/>
            <person name="Zhang B."/>
            <person name="Wu H."/>
            <person name="Tang D."/>
            <person name="Shen Q."/>
            <person name="Xue P."/>
            <person name="Zou S."/>
            <person name="Wang X."/>
            <person name="Liu X."/>
            <person name="Wang F."/>
            <person name="Yang Y."/>
            <person name="An X."/>
            <person name="Dong Z."/>
            <person name="Zhang K."/>
            <person name="Zhang X."/>
            <person name="Luo M.C."/>
            <person name="Dvorak J."/>
            <person name="Tong Y."/>
            <person name="Wang J."/>
            <person name="Yang H."/>
            <person name="Li Z."/>
            <person name="Wang D."/>
            <person name="Zhang A."/>
            <person name="Wang J."/>
        </authorList>
    </citation>
    <scope>NUCLEOTIDE SEQUENCE</scope>
    <source>
        <strain evidence="3">cv. G1812</strain>
    </source>
</reference>
<dbReference type="Proteomes" id="UP000015106">
    <property type="component" value="Chromosome 7"/>
</dbReference>
<evidence type="ECO:0000313" key="2">
    <source>
        <dbReference type="EnsemblPlants" id="TuG1812G0700004810.01.T01.cds356431"/>
    </source>
</evidence>
<evidence type="ECO:0000313" key="3">
    <source>
        <dbReference type="Proteomes" id="UP000015106"/>
    </source>
</evidence>
<reference evidence="2" key="2">
    <citation type="submission" date="2018-03" db="EMBL/GenBank/DDBJ databases">
        <title>The Triticum urartu genome reveals the dynamic nature of wheat genome evolution.</title>
        <authorList>
            <person name="Ling H."/>
            <person name="Ma B."/>
            <person name="Shi X."/>
            <person name="Liu H."/>
            <person name="Dong L."/>
            <person name="Sun H."/>
            <person name="Cao Y."/>
            <person name="Gao Q."/>
            <person name="Zheng S."/>
            <person name="Li Y."/>
            <person name="Yu Y."/>
            <person name="Du H."/>
            <person name="Qi M."/>
            <person name="Li Y."/>
            <person name="Yu H."/>
            <person name="Cui Y."/>
            <person name="Wang N."/>
            <person name="Chen C."/>
            <person name="Wu H."/>
            <person name="Zhao Y."/>
            <person name="Zhang J."/>
            <person name="Li Y."/>
            <person name="Zhou W."/>
            <person name="Zhang B."/>
            <person name="Hu W."/>
            <person name="Eijk M."/>
            <person name="Tang J."/>
            <person name="Witsenboer H."/>
            <person name="Zhao S."/>
            <person name="Li Z."/>
            <person name="Zhang A."/>
            <person name="Wang D."/>
            <person name="Liang C."/>
        </authorList>
    </citation>
    <scope>NUCLEOTIDE SEQUENCE [LARGE SCALE GENOMIC DNA]</scope>
    <source>
        <strain evidence="2">cv. G1812</strain>
    </source>
</reference>
<accession>A0A8R7R3R7</accession>
<keyword evidence="3" id="KW-1185">Reference proteome</keyword>
<name>A0A8R7R3R7_TRIUA</name>
<dbReference type="PANTHER" id="PTHR47723">
    <property type="entry name" value="OS05G0353850 PROTEIN"/>
    <property type="match status" value="1"/>
</dbReference>